<organism evidence="1 2">
    <name type="scientific">Sinanodonta woodiana</name>
    <name type="common">Chinese pond mussel</name>
    <name type="synonym">Anodonta woodiana</name>
    <dbReference type="NCBI Taxonomy" id="1069815"/>
    <lineage>
        <taxon>Eukaryota</taxon>
        <taxon>Metazoa</taxon>
        <taxon>Spiralia</taxon>
        <taxon>Lophotrochozoa</taxon>
        <taxon>Mollusca</taxon>
        <taxon>Bivalvia</taxon>
        <taxon>Autobranchia</taxon>
        <taxon>Heteroconchia</taxon>
        <taxon>Palaeoheterodonta</taxon>
        <taxon>Unionida</taxon>
        <taxon>Unionoidea</taxon>
        <taxon>Unionidae</taxon>
        <taxon>Unioninae</taxon>
        <taxon>Sinanodonta</taxon>
    </lineage>
</organism>
<name>A0ABD3UR72_SINWO</name>
<feature type="non-terminal residue" evidence="1">
    <location>
        <position position="57"/>
    </location>
</feature>
<reference evidence="1 2" key="1">
    <citation type="submission" date="2024-11" db="EMBL/GenBank/DDBJ databases">
        <title>Chromosome-level genome assembly of the freshwater bivalve Anodonta woodiana.</title>
        <authorList>
            <person name="Chen X."/>
        </authorList>
    </citation>
    <scope>NUCLEOTIDE SEQUENCE [LARGE SCALE GENOMIC DNA]</scope>
    <source>
        <strain evidence="1">MN2024</strain>
        <tissue evidence="1">Gills</tissue>
    </source>
</reference>
<gene>
    <name evidence="1" type="ORF">ACJMK2_015695</name>
</gene>
<proteinExistence type="predicted"/>
<protein>
    <submittedName>
        <fullName evidence="1">Uncharacterized protein</fullName>
    </submittedName>
</protein>
<keyword evidence="2" id="KW-1185">Reference proteome</keyword>
<dbReference type="AlphaFoldDB" id="A0ABD3UR72"/>
<evidence type="ECO:0000313" key="1">
    <source>
        <dbReference type="EMBL" id="KAL3852006.1"/>
    </source>
</evidence>
<evidence type="ECO:0000313" key="2">
    <source>
        <dbReference type="Proteomes" id="UP001634394"/>
    </source>
</evidence>
<comment type="caution">
    <text evidence="1">The sequence shown here is derived from an EMBL/GenBank/DDBJ whole genome shotgun (WGS) entry which is preliminary data.</text>
</comment>
<dbReference type="EMBL" id="JBJQND010000015">
    <property type="protein sequence ID" value="KAL3852006.1"/>
    <property type="molecule type" value="Genomic_DNA"/>
</dbReference>
<accession>A0ABD3UR72</accession>
<sequence>MTVFGIPGPNGLHARRVVERESSFNAENVISHLVFHMALIALDWTLFSKTVEPARVQ</sequence>
<dbReference type="Proteomes" id="UP001634394">
    <property type="component" value="Unassembled WGS sequence"/>
</dbReference>